<name>A0A2P8C6L1_9BACT</name>
<dbReference type="EMBL" id="BLAU01000001">
    <property type="protein sequence ID" value="GET22093.1"/>
    <property type="molecule type" value="Genomic_DNA"/>
</dbReference>
<proteinExistence type="predicted"/>
<organism evidence="3 4">
    <name type="scientific">Prolixibacter denitrificans</name>
    <dbReference type="NCBI Taxonomy" id="1541063"/>
    <lineage>
        <taxon>Bacteria</taxon>
        <taxon>Pseudomonadati</taxon>
        <taxon>Bacteroidota</taxon>
        <taxon>Bacteroidia</taxon>
        <taxon>Marinilabiliales</taxon>
        <taxon>Prolixibacteraceae</taxon>
        <taxon>Prolixibacter</taxon>
    </lineage>
</organism>
<reference evidence="2 5" key="2">
    <citation type="submission" date="2019-10" db="EMBL/GenBank/DDBJ databases">
        <title>Prolixibacter strains distinguished by the presence of nitrate reductase genes were adept at nitrate-dependent anaerobic corrosion of metallic iron and carbon steel.</title>
        <authorList>
            <person name="Iino T."/>
            <person name="Shono N."/>
            <person name="Ito K."/>
            <person name="Nakamura R."/>
            <person name="Sueoka K."/>
            <person name="Harayama S."/>
            <person name="Ohkuma M."/>
        </authorList>
    </citation>
    <scope>NUCLEOTIDE SEQUENCE [LARGE SCALE GENOMIC DNA]</scope>
    <source>
        <strain evidence="2 5">MIC1-1</strain>
    </source>
</reference>
<reference evidence="3 4" key="1">
    <citation type="submission" date="2018-03" db="EMBL/GenBank/DDBJ databases">
        <title>Genomic Encyclopedia of Archaeal and Bacterial Type Strains, Phase II (KMG-II): from individual species to whole genera.</title>
        <authorList>
            <person name="Goeker M."/>
        </authorList>
    </citation>
    <scope>NUCLEOTIDE SEQUENCE [LARGE SCALE GENOMIC DNA]</scope>
    <source>
        <strain evidence="3 4">DSM 27267</strain>
    </source>
</reference>
<dbReference type="RefSeq" id="WP_211297911.1">
    <property type="nucleotide sequence ID" value="NZ_BLAU01000001.1"/>
</dbReference>
<dbReference type="Proteomes" id="UP000396862">
    <property type="component" value="Unassembled WGS sequence"/>
</dbReference>
<evidence type="ECO:0000313" key="2">
    <source>
        <dbReference type="EMBL" id="GET22093.1"/>
    </source>
</evidence>
<gene>
    <name evidence="3" type="ORF">CLV93_11450</name>
    <name evidence="2" type="ORF">JCM18694_23390</name>
</gene>
<evidence type="ECO:0000313" key="5">
    <source>
        <dbReference type="Proteomes" id="UP000396862"/>
    </source>
</evidence>
<dbReference type="EMBL" id="PYGC01000014">
    <property type="protein sequence ID" value="PSK80613.1"/>
    <property type="molecule type" value="Genomic_DNA"/>
</dbReference>
<dbReference type="AlphaFoldDB" id="A0A2P8C6L1"/>
<sequence>MMKRTLIKGLFICSIHSANAQFANNNAIYSTSGLSFGNYMGGDVSLNYVYREKYSCRVGYSDYLRKPKSQPADYSSGLAKAIIFGLENPHDQIENYQIAVGRICKLNETGTIRANLSIGVGYTIIKEPENWQKVEGTSLVAENYTWDYHRQNTVSLIINPQIEFPFTNIYGLTISPMLQLNKDRTYVGIGIGQMIGILRKRTE</sequence>
<evidence type="ECO:0000256" key="1">
    <source>
        <dbReference type="SAM" id="SignalP"/>
    </source>
</evidence>
<dbReference type="Proteomes" id="UP000240621">
    <property type="component" value="Unassembled WGS sequence"/>
</dbReference>
<keyword evidence="1" id="KW-0732">Signal</keyword>
<feature type="chain" id="PRO_5015165965" description="Outer membrane protein with beta-barrel domain" evidence="1">
    <location>
        <begin position="21"/>
        <end position="203"/>
    </location>
</feature>
<evidence type="ECO:0000313" key="4">
    <source>
        <dbReference type="Proteomes" id="UP000240621"/>
    </source>
</evidence>
<keyword evidence="5" id="KW-1185">Reference proteome</keyword>
<protein>
    <recommendedName>
        <fullName evidence="6">Outer membrane protein with beta-barrel domain</fullName>
    </recommendedName>
</protein>
<evidence type="ECO:0000313" key="3">
    <source>
        <dbReference type="EMBL" id="PSK80613.1"/>
    </source>
</evidence>
<comment type="caution">
    <text evidence="3">The sequence shown here is derived from an EMBL/GenBank/DDBJ whole genome shotgun (WGS) entry which is preliminary data.</text>
</comment>
<feature type="signal peptide" evidence="1">
    <location>
        <begin position="1"/>
        <end position="20"/>
    </location>
</feature>
<evidence type="ECO:0008006" key="6">
    <source>
        <dbReference type="Google" id="ProtNLM"/>
    </source>
</evidence>
<accession>A0A2P8C6L1</accession>